<comment type="caution">
    <text evidence="1">The sequence shown here is derived from an EMBL/GenBank/DDBJ whole genome shotgun (WGS) entry which is preliminary data.</text>
</comment>
<protein>
    <submittedName>
        <fullName evidence="1">SLAP domain-containing protein</fullName>
    </submittedName>
</protein>
<reference evidence="1 2" key="1">
    <citation type="submission" date="2019-06" db="EMBL/GenBank/DDBJ databases">
        <title>Cerasibacillus sp. nov., isolated from maize field.</title>
        <authorList>
            <person name="Lin S.-Y."/>
            <person name="Tsai C.-F."/>
            <person name="Young C.-C."/>
        </authorList>
    </citation>
    <scope>NUCLEOTIDE SEQUENCE [LARGE SCALE GENOMIC DNA]</scope>
    <source>
        <strain evidence="1 2">CC-CFT480</strain>
    </source>
</reference>
<accession>A0A5C8NPY9</accession>
<dbReference type="Proteomes" id="UP000321574">
    <property type="component" value="Unassembled WGS sequence"/>
</dbReference>
<evidence type="ECO:0000313" key="2">
    <source>
        <dbReference type="Proteomes" id="UP000321574"/>
    </source>
</evidence>
<sequence>MLLETQLKLDLDPAWEKTLSGTQKQQLQGKVSTLDHSIDLFHIICFHTNQKKNGGFVLSLLLCNYLKQSLPLNQVKIDITNREKGVFINGEFTPHIVLKPRTVKPWSFIFEPEQTTIRNKHFTEGTITFQITSNENPILYHDTFIM</sequence>
<name>A0A5C8NPY9_9BACI</name>
<dbReference type="OrthoDB" id="1907642at2"/>
<evidence type="ECO:0000313" key="1">
    <source>
        <dbReference type="EMBL" id="TXL63362.1"/>
    </source>
</evidence>
<dbReference type="EMBL" id="VDUW01000008">
    <property type="protein sequence ID" value="TXL63362.1"/>
    <property type="molecule type" value="Genomic_DNA"/>
</dbReference>
<dbReference type="NCBIfam" id="TIGR04398">
    <property type="entry name" value="SLAP_DUP"/>
    <property type="match status" value="1"/>
</dbReference>
<gene>
    <name evidence="1" type="ORF">FHP05_11145</name>
</gene>
<organism evidence="1 2">
    <name type="scientific">Cerasibacillus terrae</name>
    <dbReference type="NCBI Taxonomy" id="2498845"/>
    <lineage>
        <taxon>Bacteria</taxon>
        <taxon>Bacillati</taxon>
        <taxon>Bacillota</taxon>
        <taxon>Bacilli</taxon>
        <taxon>Bacillales</taxon>
        <taxon>Bacillaceae</taxon>
        <taxon>Cerasibacillus</taxon>
    </lineage>
</organism>
<dbReference type="AlphaFoldDB" id="A0A5C8NPY9"/>
<keyword evidence="2" id="KW-1185">Reference proteome</keyword>
<dbReference type="InterPro" id="IPR030910">
    <property type="entry name" value="SLAP_dom"/>
</dbReference>
<proteinExistence type="predicted"/>